<keyword evidence="1" id="KW-0547">Nucleotide-binding</keyword>
<dbReference type="SMART" id="SM00487">
    <property type="entry name" value="DEXDc"/>
    <property type="match status" value="1"/>
</dbReference>
<evidence type="ECO:0000256" key="2">
    <source>
        <dbReference type="ARBA" id="ARBA00022801"/>
    </source>
</evidence>
<dbReference type="InterPro" id="IPR000330">
    <property type="entry name" value="SNF2_N"/>
</dbReference>
<dbReference type="SMART" id="SM00490">
    <property type="entry name" value="HELICc"/>
    <property type="match status" value="1"/>
</dbReference>
<dbReference type="CDD" id="cd18793">
    <property type="entry name" value="SF2_C_SNF"/>
    <property type="match status" value="1"/>
</dbReference>
<dbReference type="Gene3D" id="3.40.50.300">
    <property type="entry name" value="P-loop containing nucleotide triphosphate hydrolases"/>
    <property type="match status" value="1"/>
</dbReference>
<evidence type="ECO:0000313" key="8">
    <source>
        <dbReference type="Proteomes" id="UP000001975"/>
    </source>
</evidence>
<dbReference type="GO" id="GO:0004386">
    <property type="term" value="F:helicase activity"/>
    <property type="evidence" value="ECO:0007669"/>
    <property type="project" value="UniProtKB-KW"/>
</dbReference>
<dbReference type="Pfam" id="PF00271">
    <property type="entry name" value="Helicase_C"/>
    <property type="match status" value="1"/>
</dbReference>
<keyword evidence="3 7" id="KW-0347">Helicase</keyword>
<name>Q18F85_HALWD</name>
<dbReference type="AlphaFoldDB" id="Q18F85"/>
<feature type="domain" description="Helicase ATP-binding" evidence="5">
    <location>
        <begin position="111"/>
        <end position="289"/>
    </location>
</feature>
<dbReference type="SUPFAM" id="SSF52540">
    <property type="entry name" value="P-loop containing nucleoside triphosphate hydrolases"/>
    <property type="match status" value="2"/>
</dbReference>
<organism evidence="7 8">
    <name type="scientific">Haloquadratum walsbyi (strain DSM 16790 / HBSQ001)</name>
    <dbReference type="NCBI Taxonomy" id="362976"/>
    <lineage>
        <taxon>Archaea</taxon>
        <taxon>Methanobacteriati</taxon>
        <taxon>Methanobacteriota</taxon>
        <taxon>Stenosarchaea group</taxon>
        <taxon>Halobacteria</taxon>
        <taxon>Halobacteriales</taxon>
        <taxon>Haloferacaceae</taxon>
        <taxon>Haloquadratum</taxon>
    </lineage>
</organism>
<dbReference type="Proteomes" id="UP000001975">
    <property type="component" value="Chromosome"/>
</dbReference>
<evidence type="ECO:0000313" key="7">
    <source>
        <dbReference type="EMBL" id="CAJ53373.1"/>
    </source>
</evidence>
<dbReference type="EC" id="3.6.4.-" evidence="7"/>
<keyword evidence="2 7" id="KW-0378">Hydrolase</keyword>
<dbReference type="InterPro" id="IPR057342">
    <property type="entry name" value="DEXDc_RapA"/>
</dbReference>
<dbReference type="eggNOG" id="arCOG00871">
    <property type="taxonomic scope" value="Archaea"/>
</dbReference>
<accession>Q18F85</accession>
<dbReference type="InterPro" id="IPR027417">
    <property type="entry name" value="P-loop_NTPase"/>
</dbReference>
<dbReference type="Pfam" id="PF00176">
    <property type="entry name" value="SNF2-rel_dom"/>
    <property type="match status" value="1"/>
</dbReference>
<dbReference type="HOGENOM" id="CLU_009866_1_0_2"/>
<dbReference type="CDD" id="cd18011">
    <property type="entry name" value="DEXDc_RapA"/>
    <property type="match status" value="1"/>
</dbReference>
<dbReference type="GO" id="GO:0140097">
    <property type="term" value="F:catalytic activity, acting on DNA"/>
    <property type="evidence" value="ECO:0007669"/>
    <property type="project" value="UniProtKB-ARBA"/>
</dbReference>
<dbReference type="GO" id="GO:0005524">
    <property type="term" value="F:ATP binding"/>
    <property type="evidence" value="ECO:0007669"/>
    <property type="project" value="UniProtKB-KW"/>
</dbReference>
<dbReference type="STRING" id="362976.HQ_3276A"/>
<evidence type="ECO:0000256" key="1">
    <source>
        <dbReference type="ARBA" id="ARBA00022741"/>
    </source>
</evidence>
<gene>
    <name evidence="7" type="primary">hepA</name>
    <name evidence="7" type="ordered locus">HQ_3276A</name>
</gene>
<protein>
    <submittedName>
        <fullName evidence="7">ATP-dependent helicase</fullName>
        <ecNumber evidence="7">3.6.4.-</ecNumber>
    </submittedName>
</protein>
<evidence type="ECO:0000259" key="5">
    <source>
        <dbReference type="PROSITE" id="PS51192"/>
    </source>
</evidence>
<dbReference type="KEGG" id="hwa:HQ_3276A"/>
<dbReference type="InterPro" id="IPR001650">
    <property type="entry name" value="Helicase_C-like"/>
</dbReference>
<dbReference type="PROSITE" id="PS51192">
    <property type="entry name" value="HELICASE_ATP_BIND_1"/>
    <property type="match status" value="1"/>
</dbReference>
<dbReference type="InterPro" id="IPR014001">
    <property type="entry name" value="Helicase_ATP-bd"/>
</dbReference>
<dbReference type="GO" id="GO:0016787">
    <property type="term" value="F:hydrolase activity"/>
    <property type="evidence" value="ECO:0007669"/>
    <property type="project" value="UniProtKB-KW"/>
</dbReference>
<evidence type="ECO:0000256" key="3">
    <source>
        <dbReference type="ARBA" id="ARBA00022806"/>
    </source>
</evidence>
<dbReference type="EMBL" id="AM180088">
    <property type="protein sequence ID" value="CAJ53373.1"/>
    <property type="molecule type" value="Genomic_DNA"/>
</dbReference>
<dbReference type="InterPro" id="IPR038718">
    <property type="entry name" value="SNF2-like_sf"/>
</dbReference>
<sequence length="959" mass="108902">MSSQLPSNIQPGSVIKNRNRLWRVDAVDGDVVTTTPLDGSAADQHRFYAPVENIKEGSLEPPNPEKIGNPEFQQLLNRAYRLSMLHGTAPLMSLQRSRVIPTEYQLTPVVMALDSPRVRMLLADDVGLGKTIEAGLITSELMSRNKADRVLVITPANLRDQWREAFNHFFHIESDIISRRHRKAMEKQIPPGTSPWAHFSKLIVSIDYAKQDSVRHEILDEDWDLVIIDEAHKAAKPHESGANESVNMQRWDFATEITDHAEHCLLLTATPHNGYTDSFASLLRMLDVDAVSGPRHDPTIHQDVAKEHVVQRRRDDVKQWFSDSDGGNPFPERDQDEVRVIPTEYEEETYDAVRKYGDLLMSSAKRSGSNNQTLARWSVIHFLKRALSSPEALRRSISNRQDKLRDRLEDLDDEDRQTMIEETAGISESMAQANALDDDPGEEYSEEEVGERVERMVAGNRASIEQELDLLEEVAEKAERVTKSRDAKLQRLLDETLPQRFQYSRVIIFTKYVDTLEYLKDQIEESQGERTDVFTLHGSLNEAQRKERFNEFEGSDRAVLIATDVISEGMNLQHAANQIIHYELPWNPNRLEQRNGRIDRYGQEEDEVVIRTMVVEDQMDVAILKTLVKKADQIRRDYGFSPPYFGDDDGILALLEKEGVDAGIPQTTLSEFGSQTSADRSESVSAFDEDALDRIKSESFYGHTEVGLEEVQKRKKETHQRIGGEGTLEEFVKSALNLFDCDYEVNLKGHLDIEVSSPQLRGPDIQPEYHDVTFDPDETSQSSNTEMLDIAHPLTQRLIEAVKETALTDEDRYGRTAARGTTKVDEPTAVYTALVRYVAHTEPDSTVMEELVEVGLPVYDSGSLSQELVESVQQSERKPVQRLPHEKRVDLKNAIEHDGLDAALDATAEQRRNMIIEERTEMRENIETSESSWTVGIDQVNIASIDLLTVTVFYPSENQ</sequence>
<dbReference type="PROSITE" id="PS51194">
    <property type="entry name" value="HELICASE_CTER"/>
    <property type="match status" value="1"/>
</dbReference>
<proteinExistence type="predicted"/>
<keyword evidence="4" id="KW-0067">ATP-binding</keyword>
<dbReference type="Gene3D" id="3.40.50.10810">
    <property type="entry name" value="Tandem AAA-ATPase domain"/>
    <property type="match status" value="1"/>
</dbReference>
<dbReference type="InterPro" id="IPR049730">
    <property type="entry name" value="SNF2/RAD54-like_C"/>
</dbReference>
<keyword evidence="8" id="KW-1185">Reference proteome</keyword>
<evidence type="ECO:0000259" key="6">
    <source>
        <dbReference type="PROSITE" id="PS51194"/>
    </source>
</evidence>
<reference evidence="7 8" key="1">
    <citation type="journal article" date="2006" name="BMC Genomics">
        <title>The genome of the square archaeon Haloquadratum walsbyi: life at the limits of water activity.</title>
        <authorList>
            <person name="Bolhuis H.H."/>
            <person name="Palm P.P."/>
            <person name="Wende A.W."/>
            <person name="Falb M.M."/>
            <person name="Rampp M.M."/>
            <person name="Rodriguez-Valera F.F."/>
            <person name="Pfeiffer F.F."/>
            <person name="Oesterhelt D.D."/>
        </authorList>
    </citation>
    <scope>NUCLEOTIDE SEQUENCE [LARGE SCALE GENOMIC DNA]</scope>
    <source>
        <strain evidence="8">DSM 16790 / HBSQ001</strain>
    </source>
</reference>
<dbReference type="PANTHER" id="PTHR45766">
    <property type="entry name" value="DNA ANNEALING HELICASE AND ENDONUCLEASE ZRANB3 FAMILY MEMBER"/>
    <property type="match status" value="1"/>
</dbReference>
<evidence type="ECO:0000256" key="4">
    <source>
        <dbReference type="ARBA" id="ARBA00022840"/>
    </source>
</evidence>
<feature type="domain" description="Helicase C-terminal" evidence="6">
    <location>
        <begin position="488"/>
        <end position="651"/>
    </location>
</feature>
<dbReference type="PANTHER" id="PTHR45766:SF6">
    <property type="entry name" value="SWI_SNF-RELATED MATRIX-ASSOCIATED ACTIN-DEPENDENT REGULATOR OF CHROMATIN SUBFAMILY A-LIKE PROTEIN 1"/>
    <property type="match status" value="1"/>
</dbReference>